<organism evidence="7 8">
    <name type="scientific">Methanosarcina lacustris Z-7289</name>
    <dbReference type="NCBI Taxonomy" id="1434111"/>
    <lineage>
        <taxon>Archaea</taxon>
        <taxon>Methanobacteriati</taxon>
        <taxon>Methanobacteriota</taxon>
        <taxon>Stenosarchaea group</taxon>
        <taxon>Methanomicrobia</taxon>
        <taxon>Methanosarcinales</taxon>
        <taxon>Methanosarcinaceae</taxon>
        <taxon>Methanosarcina</taxon>
    </lineage>
</organism>
<evidence type="ECO:0000259" key="6">
    <source>
        <dbReference type="Pfam" id="PF10120"/>
    </source>
</evidence>
<evidence type="ECO:0000256" key="2">
    <source>
        <dbReference type="ARBA" id="ARBA00022741"/>
    </source>
</evidence>
<dbReference type="Proteomes" id="UP000033072">
    <property type="component" value="Chromosome"/>
</dbReference>
<dbReference type="GO" id="GO:0009228">
    <property type="term" value="P:thiamine biosynthetic process"/>
    <property type="evidence" value="ECO:0007669"/>
    <property type="project" value="InterPro"/>
</dbReference>
<dbReference type="Gene3D" id="3.40.225.10">
    <property type="entry name" value="Class II aldolase/adducin N-terminal domain"/>
    <property type="match status" value="1"/>
</dbReference>
<dbReference type="InterPro" id="IPR004399">
    <property type="entry name" value="HMP/HMP-P_kinase_dom"/>
</dbReference>
<proteinExistence type="predicted"/>
<dbReference type="GeneID" id="24807222"/>
<accession>A0A0E3S3T0</accession>
<dbReference type="EC" id="2.5.1.3" evidence="7"/>
<dbReference type="GO" id="GO:0005524">
    <property type="term" value="F:ATP binding"/>
    <property type="evidence" value="ECO:0007669"/>
    <property type="project" value="UniProtKB-KW"/>
</dbReference>
<reference evidence="7 8" key="1">
    <citation type="submission" date="2014-07" db="EMBL/GenBank/DDBJ databases">
        <title>Methanogenic archaea and the global carbon cycle.</title>
        <authorList>
            <person name="Henriksen J.R."/>
            <person name="Luke J."/>
            <person name="Reinhart S."/>
            <person name="Benedict M.N."/>
            <person name="Youngblut N.D."/>
            <person name="Metcalf M.E."/>
            <person name="Whitaker R.J."/>
            <person name="Metcalf W.W."/>
        </authorList>
    </citation>
    <scope>NUCLEOTIDE SEQUENCE [LARGE SCALE GENOMIC DNA]</scope>
    <source>
        <strain evidence="7 8">Z-7289</strain>
    </source>
</reference>
<dbReference type="NCBIfam" id="TIGR00097">
    <property type="entry name" value="HMP-P_kinase"/>
    <property type="match status" value="1"/>
</dbReference>
<dbReference type="InterPro" id="IPR029056">
    <property type="entry name" value="Ribokinase-like"/>
</dbReference>
<dbReference type="GO" id="GO:0008902">
    <property type="term" value="F:hydroxymethylpyrimidine kinase activity"/>
    <property type="evidence" value="ECO:0007669"/>
    <property type="project" value="TreeGrafter"/>
</dbReference>
<dbReference type="GO" id="GO:0005829">
    <property type="term" value="C:cytosol"/>
    <property type="evidence" value="ECO:0007669"/>
    <property type="project" value="TreeGrafter"/>
</dbReference>
<dbReference type="CDD" id="cd01169">
    <property type="entry name" value="HMPP_kinase"/>
    <property type="match status" value="1"/>
</dbReference>
<sequence length="447" mass="46992">MTGNPLPETPIVMTIAGSDSGGGAGIAADLKTFAAFGVHGTCAITSVTAQNTTGVLKTFDLAPEAVASQIEAVCTDMNIKWVKSGMLASSEIVKEVAKQVKKHRLSLVIDPVMAAEAGGDLLRKEALSVLIEELLPLCKVTTPNASEAGAIAGIPVNTHEDAKLAARKIADLGVESVIVTGGHLDATDLLYESASGIFTRVPGTFVRGGTHGSGCTYSAAMTACLACEDSLETAARKAKEFVVQAIQRSVPVGRGAGPVNPLGKTLEEKERYLALKFVKEAVLILTDSPEFAKLIPEVGCNIGMAISGARNYEDIAAVEGRIVKYRERANPVGCVDFGTDRHVARVIFAALRENPGIRAAMNVKYSEEVLAACREMGLGLSSFDRAEEPEGVSTLDWGTSEAIKEYGGVPEVIYDEGGVGKEPVVRLLGPDASELAKLAVELARRIK</sequence>
<dbReference type="PANTHER" id="PTHR20858:SF17">
    <property type="entry name" value="HYDROXYMETHYLPYRIMIDINE_PHOSPHOMETHYLPYRIMIDINE KINASE THI20-RELATED"/>
    <property type="match status" value="1"/>
</dbReference>
<dbReference type="Gene3D" id="3.40.1190.20">
    <property type="match status" value="1"/>
</dbReference>
<evidence type="ECO:0000259" key="5">
    <source>
        <dbReference type="Pfam" id="PF08543"/>
    </source>
</evidence>
<dbReference type="OrthoDB" id="43786at2157"/>
<dbReference type="Pfam" id="PF08543">
    <property type="entry name" value="Phos_pyr_kin"/>
    <property type="match status" value="1"/>
</dbReference>
<evidence type="ECO:0000256" key="4">
    <source>
        <dbReference type="ARBA" id="ARBA00022840"/>
    </source>
</evidence>
<name>A0A0E3S3T0_9EURY</name>
<gene>
    <name evidence="7" type="ORF">MSLAZ_2393</name>
</gene>
<dbReference type="PANTHER" id="PTHR20858">
    <property type="entry name" value="PHOSPHOMETHYLPYRIMIDINE KINASE"/>
    <property type="match status" value="1"/>
</dbReference>
<protein>
    <submittedName>
        <fullName evidence="7">Phosphomethylpyrimidine kinase</fullName>
        <ecNumber evidence="7">2.5.1.3</ecNumber>
        <ecNumber evidence="7">2.7.4.7</ecNumber>
    </submittedName>
</protein>
<keyword evidence="8" id="KW-1185">Reference proteome</keyword>
<keyword evidence="1 7" id="KW-0808">Transferase</keyword>
<dbReference type="InterPro" id="IPR013749">
    <property type="entry name" value="PM/HMP-P_kinase-1"/>
</dbReference>
<dbReference type="AlphaFoldDB" id="A0A0E3S3T0"/>
<dbReference type="HOGENOM" id="CLU_035788_0_0_2"/>
<feature type="domain" description="Pyridoxamine kinase/Phosphomethylpyrimidine kinase" evidence="5">
    <location>
        <begin position="19"/>
        <end position="260"/>
    </location>
</feature>
<dbReference type="GO" id="GO:0004789">
    <property type="term" value="F:thiamine-phosphate diphosphorylase activity"/>
    <property type="evidence" value="ECO:0007669"/>
    <property type="project" value="UniProtKB-EC"/>
</dbReference>
<dbReference type="InterPro" id="IPR036409">
    <property type="entry name" value="Aldolase_II/adducin_N_sf"/>
</dbReference>
<dbReference type="SUPFAM" id="SSF53613">
    <property type="entry name" value="Ribokinase-like"/>
    <property type="match status" value="1"/>
</dbReference>
<dbReference type="Pfam" id="PF10120">
    <property type="entry name" value="ThiN"/>
    <property type="match status" value="1"/>
</dbReference>
<keyword evidence="2" id="KW-0547">Nucleotide-binding</keyword>
<dbReference type="RefSeq" id="WP_048127336.1">
    <property type="nucleotide sequence ID" value="NZ_CP009515.1"/>
</dbReference>
<feature type="domain" description="Thiamine-phosphate synthase ThiN" evidence="6">
    <location>
        <begin position="278"/>
        <end position="440"/>
    </location>
</feature>
<evidence type="ECO:0000313" key="8">
    <source>
        <dbReference type="Proteomes" id="UP000033072"/>
    </source>
</evidence>
<dbReference type="STRING" id="1434111.MSLAZ_2393"/>
<dbReference type="InterPro" id="IPR019293">
    <property type="entry name" value="ThiN"/>
</dbReference>
<dbReference type="EMBL" id="CP009515">
    <property type="protein sequence ID" value="AKB75654.1"/>
    <property type="molecule type" value="Genomic_DNA"/>
</dbReference>
<evidence type="ECO:0000313" key="7">
    <source>
        <dbReference type="EMBL" id="AKB75654.1"/>
    </source>
</evidence>
<dbReference type="GO" id="GO:0008972">
    <property type="term" value="F:phosphomethylpyrimidine kinase activity"/>
    <property type="evidence" value="ECO:0007669"/>
    <property type="project" value="UniProtKB-EC"/>
</dbReference>
<evidence type="ECO:0000256" key="1">
    <source>
        <dbReference type="ARBA" id="ARBA00022679"/>
    </source>
</evidence>
<keyword evidence="4" id="KW-0067">ATP-binding</keyword>
<keyword evidence="3 7" id="KW-0418">Kinase</keyword>
<dbReference type="PATRIC" id="fig|1434111.4.peg.3185"/>
<evidence type="ECO:0000256" key="3">
    <source>
        <dbReference type="ARBA" id="ARBA00022777"/>
    </source>
</evidence>
<dbReference type="FunFam" id="3.40.1190.20:FF:000003">
    <property type="entry name" value="Phosphomethylpyrimidine kinase ThiD"/>
    <property type="match status" value="1"/>
</dbReference>
<dbReference type="SUPFAM" id="SSF53639">
    <property type="entry name" value="AraD/HMP-PK domain-like"/>
    <property type="match status" value="1"/>
</dbReference>
<dbReference type="EC" id="2.7.4.7" evidence="7"/>
<dbReference type="KEGG" id="mls:MSLAZ_2393"/>